<evidence type="ECO:0000256" key="4">
    <source>
        <dbReference type="ARBA" id="ARBA00022475"/>
    </source>
</evidence>
<dbReference type="PROSITE" id="PS00211">
    <property type="entry name" value="ABC_TRANSPORTER_1"/>
    <property type="match status" value="1"/>
</dbReference>
<dbReference type="PANTHER" id="PTHR43297">
    <property type="entry name" value="OLIGOPEPTIDE TRANSPORT ATP-BINDING PROTEIN APPD"/>
    <property type="match status" value="1"/>
</dbReference>
<dbReference type="OrthoDB" id="9815712at2"/>
<dbReference type="RefSeq" id="WP_075633432.1">
    <property type="nucleotide sequence ID" value="NZ_MKIO01000020.1"/>
</dbReference>
<dbReference type="GO" id="GO:0005524">
    <property type="term" value="F:ATP binding"/>
    <property type="evidence" value="ECO:0007669"/>
    <property type="project" value="UniProtKB-KW"/>
</dbReference>
<proteinExistence type="inferred from homology"/>
<feature type="domain" description="ABC transporter" evidence="8">
    <location>
        <begin position="13"/>
        <end position="260"/>
    </location>
</feature>
<keyword evidence="4" id="KW-1003">Cell membrane</keyword>
<dbReference type="Gene3D" id="3.40.50.300">
    <property type="entry name" value="P-loop containing nucleotide triphosphate hydrolases"/>
    <property type="match status" value="1"/>
</dbReference>
<evidence type="ECO:0000313" key="9">
    <source>
        <dbReference type="EMBL" id="OLP57080.1"/>
    </source>
</evidence>
<evidence type="ECO:0000256" key="7">
    <source>
        <dbReference type="ARBA" id="ARBA00023136"/>
    </source>
</evidence>
<evidence type="ECO:0000256" key="5">
    <source>
        <dbReference type="ARBA" id="ARBA00022741"/>
    </source>
</evidence>
<organism evidence="9 10">
    <name type="scientific">Xaviernesmea rhizosphaerae</name>
    <dbReference type="NCBI Taxonomy" id="1672749"/>
    <lineage>
        <taxon>Bacteria</taxon>
        <taxon>Pseudomonadati</taxon>
        <taxon>Pseudomonadota</taxon>
        <taxon>Alphaproteobacteria</taxon>
        <taxon>Hyphomicrobiales</taxon>
        <taxon>Rhizobiaceae</taxon>
        <taxon>Rhizobium/Agrobacterium group</taxon>
        <taxon>Xaviernesmea</taxon>
    </lineage>
</organism>
<reference evidence="9 10" key="1">
    <citation type="submission" date="2016-09" db="EMBL/GenBank/DDBJ databases">
        <title>Rhizobium sp. nov., a novel species isolated from the rice rhizosphere.</title>
        <authorList>
            <person name="Zhao J."/>
            <person name="Zhang X."/>
        </authorList>
    </citation>
    <scope>NUCLEOTIDE SEQUENCE [LARGE SCALE GENOMIC DNA]</scope>
    <source>
        <strain evidence="9 10">MH17</strain>
    </source>
</reference>
<keyword evidence="6" id="KW-0067">ATP-binding</keyword>
<keyword evidence="7" id="KW-0472">Membrane</keyword>
<comment type="similarity">
    <text evidence="2">Belongs to the ABC transporter superfamily.</text>
</comment>
<dbReference type="PROSITE" id="PS50893">
    <property type="entry name" value="ABC_TRANSPORTER_2"/>
    <property type="match status" value="1"/>
</dbReference>
<dbReference type="InterPro" id="IPR027417">
    <property type="entry name" value="P-loop_NTPase"/>
</dbReference>
<keyword evidence="5" id="KW-0547">Nucleotide-binding</keyword>
<comment type="caution">
    <text evidence="9">The sequence shown here is derived from an EMBL/GenBank/DDBJ whole genome shotgun (WGS) entry which is preliminary data.</text>
</comment>
<dbReference type="GO" id="GO:0005886">
    <property type="term" value="C:plasma membrane"/>
    <property type="evidence" value="ECO:0007669"/>
    <property type="project" value="UniProtKB-SubCell"/>
</dbReference>
<evidence type="ECO:0000256" key="3">
    <source>
        <dbReference type="ARBA" id="ARBA00022448"/>
    </source>
</evidence>
<dbReference type="SUPFAM" id="SSF52540">
    <property type="entry name" value="P-loop containing nucleoside triphosphate hydrolases"/>
    <property type="match status" value="1"/>
</dbReference>
<dbReference type="GO" id="GO:0016887">
    <property type="term" value="F:ATP hydrolysis activity"/>
    <property type="evidence" value="ECO:0007669"/>
    <property type="project" value="InterPro"/>
</dbReference>
<evidence type="ECO:0000313" key="10">
    <source>
        <dbReference type="Proteomes" id="UP000186143"/>
    </source>
</evidence>
<accession>A0A1Q9ANS9</accession>
<dbReference type="InterPro" id="IPR003439">
    <property type="entry name" value="ABC_transporter-like_ATP-bd"/>
</dbReference>
<evidence type="ECO:0000256" key="1">
    <source>
        <dbReference type="ARBA" id="ARBA00004417"/>
    </source>
</evidence>
<evidence type="ECO:0000259" key="8">
    <source>
        <dbReference type="PROSITE" id="PS50893"/>
    </source>
</evidence>
<sequence>MSETEGQRPVLSVRDLSVTFAAKAGAFNAIDGVSFDLARGEILALVGESGSGKSMTSLSIMQLLPEAAQMRGRIEIDGQDVTALGRRQMEDVRGARIGMIFQEPMTSLNPVLTINRQMTEGLLRHQRLSRREATAQALACLEEVGIAEPDRVMAQYPHQLSGGMRQRVMIAAALALRPGILIADEPTTALDVTVQSQVLDLLVDLKLRSGSGILLITHDIGVVAETADRVAVMRQGRILETGTVDAVLGAPQHAYTRSLLASHLTVEKGLMRHRSEREGADA</sequence>
<gene>
    <name evidence="9" type="ORF">BJF92_21525</name>
</gene>
<name>A0A1Q9ANS9_9HYPH</name>
<evidence type="ECO:0000256" key="2">
    <source>
        <dbReference type="ARBA" id="ARBA00005417"/>
    </source>
</evidence>
<dbReference type="GO" id="GO:0055085">
    <property type="term" value="P:transmembrane transport"/>
    <property type="evidence" value="ECO:0007669"/>
    <property type="project" value="UniProtKB-ARBA"/>
</dbReference>
<dbReference type="FunFam" id="3.40.50.300:FF:000016">
    <property type="entry name" value="Oligopeptide ABC transporter ATP-binding component"/>
    <property type="match status" value="1"/>
</dbReference>
<dbReference type="InterPro" id="IPR050388">
    <property type="entry name" value="ABC_Ni/Peptide_Import"/>
</dbReference>
<dbReference type="SMART" id="SM00382">
    <property type="entry name" value="AAA"/>
    <property type="match status" value="1"/>
</dbReference>
<comment type="subcellular location">
    <subcellularLocation>
        <location evidence="1">Cell inner membrane</location>
        <topology evidence="1">Peripheral membrane protein</topology>
    </subcellularLocation>
</comment>
<dbReference type="CDD" id="cd03257">
    <property type="entry name" value="ABC_NikE_OppD_transporters"/>
    <property type="match status" value="1"/>
</dbReference>
<dbReference type="EMBL" id="MKIO01000020">
    <property type="protein sequence ID" value="OLP57080.1"/>
    <property type="molecule type" value="Genomic_DNA"/>
</dbReference>
<dbReference type="InterPro" id="IPR003593">
    <property type="entry name" value="AAA+_ATPase"/>
</dbReference>
<dbReference type="Proteomes" id="UP000186143">
    <property type="component" value="Unassembled WGS sequence"/>
</dbReference>
<protein>
    <recommendedName>
        <fullName evidence="8">ABC transporter domain-containing protein</fullName>
    </recommendedName>
</protein>
<dbReference type="STRING" id="1672749.BJF92_21525"/>
<evidence type="ECO:0000256" key="6">
    <source>
        <dbReference type="ARBA" id="ARBA00022840"/>
    </source>
</evidence>
<dbReference type="Pfam" id="PF00005">
    <property type="entry name" value="ABC_tran"/>
    <property type="match status" value="1"/>
</dbReference>
<dbReference type="InterPro" id="IPR017871">
    <property type="entry name" value="ABC_transporter-like_CS"/>
</dbReference>
<keyword evidence="3" id="KW-0813">Transport</keyword>
<dbReference type="AlphaFoldDB" id="A0A1Q9ANS9"/>
<dbReference type="PANTHER" id="PTHR43297:SF2">
    <property type="entry name" value="DIPEPTIDE TRANSPORT ATP-BINDING PROTEIN DPPD"/>
    <property type="match status" value="1"/>
</dbReference>